<dbReference type="InterPro" id="IPR002818">
    <property type="entry name" value="DJ-1/PfpI"/>
</dbReference>
<evidence type="ECO:0000259" key="5">
    <source>
        <dbReference type="Pfam" id="PF01965"/>
    </source>
</evidence>
<dbReference type="GO" id="GO:0019172">
    <property type="term" value="F:glyoxalase III activity"/>
    <property type="evidence" value="ECO:0007669"/>
    <property type="project" value="TreeGrafter"/>
</dbReference>
<keyword evidence="6" id="KW-0315">Glutamine amidotransferase</keyword>
<dbReference type="EMBL" id="VFWZ01000001">
    <property type="protein sequence ID" value="TPN88964.1"/>
    <property type="molecule type" value="Genomic_DNA"/>
</dbReference>
<organism evidence="6 7">
    <name type="scientific">Aquimarina algicola</name>
    <dbReference type="NCBI Taxonomy" id="2589995"/>
    <lineage>
        <taxon>Bacteria</taxon>
        <taxon>Pseudomonadati</taxon>
        <taxon>Bacteroidota</taxon>
        <taxon>Flavobacteriia</taxon>
        <taxon>Flavobacteriales</taxon>
        <taxon>Flavobacteriaceae</taxon>
        <taxon>Aquimarina</taxon>
    </lineage>
</organism>
<dbReference type="GO" id="GO:0019243">
    <property type="term" value="P:methylglyoxal catabolic process to D-lactate via S-lactoyl-glutathione"/>
    <property type="evidence" value="ECO:0007669"/>
    <property type="project" value="TreeGrafter"/>
</dbReference>
<dbReference type="PANTHER" id="PTHR48094:SF11">
    <property type="entry name" value="GLUTATHIONE-INDEPENDENT GLYOXALASE HSP31-RELATED"/>
    <property type="match status" value="1"/>
</dbReference>
<keyword evidence="7" id="KW-1185">Reference proteome</keyword>
<dbReference type="AlphaFoldDB" id="A0A504JE24"/>
<dbReference type="GO" id="GO:0005737">
    <property type="term" value="C:cytoplasm"/>
    <property type="evidence" value="ECO:0007669"/>
    <property type="project" value="TreeGrafter"/>
</dbReference>
<feature type="chain" id="PRO_5021393265" evidence="4">
    <location>
        <begin position="22"/>
        <end position="255"/>
    </location>
</feature>
<keyword evidence="4" id="KW-0732">Signal</keyword>
<dbReference type="GO" id="GO:0016740">
    <property type="term" value="F:transferase activity"/>
    <property type="evidence" value="ECO:0007669"/>
    <property type="project" value="UniProtKB-KW"/>
</dbReference>
<keyword evidence="1" id="KW-0346">Stress response</keyword>
<dbReference type="RefSeq" id="WP_140589041.1">
    <property type="nucleotide sequence ID" value="NZ_VFWZ01000001.1"/>
</dbReference>
<comment type="similarity">
    <text evidence="3">Belongs to the peptidase C56 family. HSP31-like subfamily.</text>
</comment>
<evidence type="ECO:0000313" key="6">
    <source>
        <dbReference type="EMBL" id="TPN88964.1"/>
    </source>
</evidence>
<feature type="signal peptide" evidence="4">
    <location>
        <begin position="1"/>
        <end position="21"/>
    </location>
</feature>
<evidence type="ECO:0000313" key="7">
    <source>
        <dbReference type="Proteomes" id="UP000315540"/>
    </source>
</evidence>
<dbReference type="PANTHER" id="PTHR48094">
    <property type="entry name" value="PROTEIN/NUCLEIC ACID DEGLYCASE DJ-1-RELATED"/>
    <property type="match status" value="1"/>
</dbReference>
<dbReference type="Proteomes" id="UP000315540">
    <property type="component" value="Unassembled WGS sequence"/>
</dbReference>
<dbReference type="OrthoDB" id="9792284at2"/>
<evidence type="ECO:0000256" key="2">
    <source>
        <dbReference type="ARBA" id="ARBA00023239"/>
    </source>
</evidence>
<dbReference type="CDD" id="cd03141">
    <property type="entry name" value="GATase1_Hsp31_like"/>
    <property type="match status" value="1"/>
</dbReference>
<comment type="caution">
    <text evidence="6">The sequence shown here is derived from an EMBL/GenBank/DDBJ whole genome shotgun (WGS) entry which is preliminary data.</text>
</comment>
<accession>A0A504JE24</accession>
<evidence type="ECO:0000256" key="4">
    <source>
        <dbReference type="SAM" id="SignalP"/>
    </source>
</evidence>
<dbReference type="Pfam" id="PF01965">
    <property type="entry name" value="DJ-1_PfpI"/>
    <property type="match status" value="1"/>
</dbReference>
<dbReference type="Gene3D" id="3.40.50.880">
    <property type="match status" value="1"/>
</dbReference>
<reference evidence="6 7" key="1">
    <citation type="submission" date="2019-06" db="EMBL/GenBank/DDBJ databases">
        <authorList>
            <person name="Meng X."/>
        </authorList>
    </citation>
    <scope>NUCLEOTIDE SEQUENCE [LARGE SCALE GENOMIC DNA]</scope>
    <source>
        <strain evidence="6 7">M625</strain>
    </source>
</reference>
<keyword evidence="2" id="KW-0456">Lyase</keyword>
<dbReference type="InterPro" id="IPR050325">
    <property type="entry name" value="Prot/Nucl_acid_deglycase"/>
</dbReference>
<evidence type="ECO:0000256" key="3">
    <source>
        <dbReference type="ARBA" id="ARBA00038493"/>
    </source>
</evidence>
<keyword evidence="6" id="KW-0808">Transferase</keyword>
<gene>
    <name evidence="6" type="ORF">FHK87_01730</name>
</gene>
<protein>
    <submittedName>
        <fullName evidence="6">Type 1 glutamine amidotransferase domain-containing protein</fullName>
    </submittedName>
</protein>
<sequence>MQKIKYIILTIFISINNFVGAQNVDTKATKEKILFVVSNQHTYGDSKLNAANHFSEIVVPYDILTKAGYHVDFVSPKGGAIPIGYLKTSDPIQKKYIYDTTFMNILKNTHSPDEIKASEYKAVYYSGGGAAMFGVPENNQIQTITKTIYNNKGVVSAVCHGTAGLVYLKTKNGNYLYNEKKISGFPDKFENTKAEYYKQFPFSIEKMINQNGGKFSYSEKGWDDHFVIDGRLITGQDPSASASVAQKIIESLKNK</sequence>
<feature type="domain" description="DJ-1/PfpI" evidence="5">
    <location>
        <begin position="55"/>
        <end position="250"/>
    </location>
</feature>
<dbReference type="InterPro" id="IPR029062">
    <property type="entry name" value="Class_I_gatase-like"/>
</dbReference>
<proteinExistence type="inferred from homology"/>
<name>A0A504JE24_9FLAO</name>
<evidence type="ECO:0000256" key="1">
    <source>
        <dbReference type="ARBA" id="ARBA00023016"/>
    </source>
</evidence>
<dbReference type="SUPFAM" id="SSF52317">
    <property type="entry name" value="Class I glutamine amidotransferase-like"/>
    <property type="match status" value="1"/>
</dbReference>